<dbReference type="PANTHER" id="PTHR14614">
    <property type="entry name" value="HEPATOCELLULAR CARCINOMA-ASSOCIATED ANTIGEN"/>
    <property type="match status" value="1"/>
</dbReference>
<reference evidence="1 2" key="1">
    <citation type="journal article" date="2004" name="Nature">
        <title>Genome sequence of the ultrasmall unicellular red alga Cyanidioschyzon merolae 10D.</title>
        <authorList>
            <person name="Matsuzaki M."/>
            <person name="Misumi O."/>
            <person name="Shin-i T."/>
            <person name="Maruyama S."/>
            <person name="Takahara M."/>
            <person name="Miyagishima S."/>
            <person name="Mori T."/>
            <person name="Nishida K."/>
            <person name="Yagisawa F."/>
            <person name="Nishida K."/>
            <person name="Yoshida Y."/>
            <person name="Nishimura Y."/>
            <person name="Nakao S."/>
            <person name="Kobayashi T."/>
            <person name="Momoyama Y."/>
            <person name="Higashiyama T."/>
            <person name="Minoda A."/>
            <person name="Sano M."/>
            <person name="Nomoto H."/>
            <person name="Oishi K."/>
            <person name="Hayashi H."/>
            <person name="Ohta F."/>
            <person name="Nishizaka S."/>
            <person name="Haga S."/>
            <person name="Miura S."/>
            <person name="Morishita T."/>
            <person name="Kabeya Y."/>
            <person name="Terasawa K."/>
            <person name="Suzuki Y."/>
            <person name="Ishii Y."/>
            <person name="Asakawa S."/>
            <person name="Takano H."/>
            <person name="Ohta N."/>
            <person name="Kuroiwa H."/>
            <person name="Tanaka K."/>
            <person name="Shimizu N."/>
            <person name="Sugano S."/>
            <person name="Sato N."/>
            <person name="Nozaki H."/>
            <person name="Ogasawara N."/>
            <person name="Kohara Y."/>
            <person name="Kuroiwa T."/>
        </authorList>
    </citation>
    <scope>NUCLEOTIDE SEQUENCE [LARGE SCALE GENOMIC DNA]</scope>
    <source>
        <strain evidence="1 2">10D</strain>
    </source>
</reference>
<proteinExistence type="predicted"/>
<dbReference type="AlphaFoldDB" id="M1UR34"/>
<dbReference type="STRING" id="280699.M1UR34"/>
<dbReference type="OMA" id="ARGQRCE"/>
<organism evidence="1 2">
    <name type="scientific">Cyanidioschyzon merolae (strain NIES-3377 / 10D)</name>
    <name type="common">Unicellular red alga</name>
    <dbReference type="NCBI Taxonomy" id="280699"/>
    <lineage>
        <taxon>Eukaryota</taxon>
        <taxon>Rhodophyta</taxon>
        <taxon>Bangiophyceae</taxon>
        <taxon>Cyanidiales</taxon>
        <taxon>Cyanidiaceae</taxon>
        <taxon>Cyanidioschyzon</taxon>
    </lineage>
</organism>
<dbReference type="Pfam" id="PF10294">
    <property type="entry name" value="Methyltransf_16"/>
    <property type="match status" value="1"/>
</dbReference>
<dbReference type="KEGG" id="cme:CYME_CMI160C"/>
<keyword evidence="2" id="KW-1185">Reference proteome</keyword>
<dbReference type="SUPFAM" id="SSF53335">
    <property type="entry name" value="S-adenosyl-L-methionine-dependent methyltransferases"/>
    <property type="match status" value="1"/>
</dbReference>
<protein>
    <submittedName>
        <fullName evidence="1">Uncharacterized protein</fullName>
    </submittedName>
</protein>
<dbReference type="HOGENOM" id="CLU_853539_0_0_1"/>
<dbReference type="OrthoDB" id="413520at2759"/>
<dbReference type="Proteomes" id="UP000007014">
    <property type="component" value="Chromosome 9"/>
</dbReference>
<dbReference type="InterPro" id="IPR029063">
    <property type="entry name" value="SAM-dependent_MTases_sf"/>
</dbReference>
<dbReference type="Gramene" id="CMI160CT">
    <property type="protein sequence ID" value="CMI160CT"/>
    <property type="gene ID" value="CMI160C"/>
</dbReference>
<dbReference type="Gene3D" id="3.40.50.150">
    <property type="entry name" value="Vaccinia Virus protein VP39"/>
    <property type="match status" value="1"/>
</dbReference>
<sequence length="326" mass="36761">MESWRRSCKSWRERFSDDLVYEINIHTDEYFGKLKIFLQQAPSGSYVKKKFRSCEASGGATVVKNLSCGAPVTSGTLASHGPHPSDFRIVGYALNEKRLCRDITPPEEPNRLCDSAATGWTAWDASLVLAKWLERRPYLVCNKLCLELGAGIGLVSSVAYCLGAKLTVSTDRDDVIFLLKSNLNRTVEAYIAYNNQLRVKRAVDSKLAAEVLHWESKEHLERVLAVYGAPEVILCSDLVYEELASRALVHVLVRISRASLQMGRKPLIIMAQDEHVPEVLEQFLAGISAFFTVDRVPCLDFNPNFSSELIRVYLFRPKAEHFLYNQ</sequence>
<evidence type="ECO:0000313" key="1">
    <source>
        <dbReference type="EMBL" id="BAM80041.1"/>
    </source>
</evidence>
<dbReference type="eggNOG" id="KOG2497">
    <property type="taxonomic scope" value="Eukaryota"/>
</dbReference>
<dbReference type="RefSeq" id="XP_005536327.1">
    <property type="nucleotide sequence ID" value="XM_005536270.1"/>
</dbReference>
<gene>
    <name evidence="1" type="ORF">CYME_CMI160C</name>
</gene>
<evidence type="ECO:0000313" key="2">
    <source>
        <dbReference type="Proteomes" id="UP000007014"/>
    </source>
</evidence>
<name>M1UR34_CYAM1</name>
<dbReference type="PANTHER" id="PTHR14614:SF109">
    <property type="entry name" value="RIBOSOMAL LYSINE N-METHYLTRANSFERASE 5"/>
    <property type="match status" value="1"/>
</dbReference>
<dbReference type="GeneID" id="16993781"/>
<dbReference type="InterPro" id="IPR019410">
    <property type="entry name" value="Methyltransf_16"/>
</dbReference>
<dbReference type="EMBL" id="AP006491">
    <property type="protein sequence ID" value="BAM80041.1"/>
    <property type="molecule type" value="Genomic_DNA"/>
</dbReference>
<accession>M1UR34</accession>
<reference evidence="1 2" key="2">
    <citation type="journal article" date="2007" name="BMC Biol.">
        <title>A 100%-complete sequence reveals unusually simple genomic features in the hot-spring red alga Cyanidioschyzon merolae.</title>
        <authorList>
            <person name="Nozaki H."/>
            <person name="Takano H."/>
            <person name="Misumi O."/>
            <person name="Terasawa K."/>
            <person name="Matsuzaki M."/>
            <person name="Maruyama S."/>
            <person name="Nishida K."/>
            <person name="Yagisawa F."/>
            <person name="Yoshida Y."/>
            <person name="Fujiwara T."/>
            <person name="Takio S."/>
            <person name="Tamura K."/>
            <person name="Chung S.J."/>
            <person name="Nakamura S."/>
            <person name="Kuroiwa H."/>
            <person name="Tanaka K."/>
            <person name="Sato N."/>
            <person name="Kuroiwa T."/>
        </authorList>
    </citation>
    <scope>NUCLEOTIDE SEQUENCE [LARGE SCALE GENOMIC DNA]</scope>
    <source>
        <strain evidence="1 2">10D</strain>
    </source>
</reference>